<protein>
    <submittedName>
        <fullName evidence="4">Reverse transcriptase domain-containing protein</fullName>
    </submittedName>
</protein>
<organism evidence="3 4">
    <name type="scientific">Heligmosomoides polygyrus</name>
    <name type="common">Parasitic roundworm</name>
    <dbReference type="NCBI Taxonomy" id="6339"/>
    <lineage>
        <taxon>Eukaryota</taxon>
        <taxon>Metazoa</taxon>
        <taxon>Ecdysozoa</taxon>
        <taxon>Nematoda</taxon>
        <taxon>Chromadorea</taxon>
        <taxon>Rhabditida</taxon>
        <taxon>Rhabditina</taxon>
        <taxon>Rhabditomorpha</taxon>
        <taxon>Strongyloidea</taxon>
        <taxon>Heligmosomidae</taxon>
        <taxon>Heligmosomoides</taxon>
    </lineage>
</organism>
<dbReference type="AlphaFoldDB" id="A0A183FUU3"/>
<dbReference type="PANTHER" id="PTHR19446">
    <property type="entry name" value="REVERSE TRANSCRIPTASES"/>
    <property type="match status" value="1"/>
</dbReference>
<dbReference type="OrthoDB" id="60822at2759"/>
<feature type="chain" id="PRO_5044551661" evidence="1">
    <location>
        <begin position="22"/>
        <end position="223"/>
    </location>
</feature>
<keyword evidence="3" id="KW-1185">Reference proteome</keyword>
<evidence type="ECO:0000313" key="2">
    <source>
        <dbReference type="EMBL" id="VDO90577.1"/>
    </source>
</evidence>
<accession>A0A3P8A255</accession>
<evidence type="ECO:0000256" key="1">
    <source>
        <dbReference type="SAM" id="SignalP"/>
    </source>
</evidence>
<evidence type="ECO:0000313" key="4">
    <source>
        <dbReference type="WBParaSite" id="HPBE_0001200601-mRNA-1"/>
    </source>
</evidence>
<name>A0A183FUU3_HELPZ</name>
<reference evidence="4" key="2">
    <citation type="submission" date="2019-09" db="UniProtKB">
        <authorList>
            <consortium name="WormBaseParasite"/>
        </authorList>
    </citation>
    <scope>IDENTIFICATION</scope>
</reference>
<dbReference type="EMBL" id="UZAH01027320">
    <property type="protein sequence ID" value="VDO90577.1"/>
    <property type="molecule type" value="Genomic_DNA"/>
</dbReference>
<evidence type="ECO:0000313" key="3">
    <source>
        <dbReference type="Proteomes" id="UP000050761"/>
    </source>
</evidence>
<dbReference type="Proteomes" id="UP000050761">
    <property type="component" value="Unassembled WGS sequence"/>
</dbReference>
<keyword evidence="1" id="KW-0732">Signal</keyword>
<sequence>MVGRAGYLFLFALTALSMVEVFVKVPAHSEDEHDADEFRKEFGDEPQHDSFSQGTKDDHVELREGPQFTDVKPKTLRGKQLPTLRFMYCGRLQDPLAVQDRRCARGNNPPICLLSIVYKLFTRVILNRISKTLDEGQPCEKAGFRRVFSTIDHIHTITKLIEVSREYKLPLCLTYIDLKKAFDSVEIEAVMEALCLTFIDLKKAFDSVETEAVMEALLIALRS</sequence>
<reference evidence="2 3" key="1">
    <citation type="submission" date="2018-11" db="EMBL/GenBank/DDBJ databases">
        <authorList>
            <consortium name="Pathogen Informatics"/>
        </authorList>
    </citation>
    <scope>NUCLEOTIDE SEQUENCE [LARGE SCALE GENOMIC DNA]</scope>
</reference>
<feature type="signal peptide" evidence="1">
    <location>
        <begin position="1"/>
        <end position="21"/>
    </location>
</feature>
<gene>
    <name evidence="2" type="ORF">HPBE_LOCUS12007</name>
</gene>
<dbReference type="WBParaSite" id="HPBE_0001200601-mRNA-1">
    <property type="protein sequence ID" value="HPBE_0001200601-mRNA-1"/>
    <property type="gene ID" value="HPBE_0001200601"/>
</dbReference>
<proteinExistence type="predicted"/>
<accession>A0A183FUU3</accession>